<feature type="signal peptide" evidence="1">
    <location>
        <begin position="1"/>
        <end position="22"/>
    </location>
</feature>
<dbReference type="Gene3D" id="3.40.190.10">
    <property type="entry name" value="Periplasmic binding protein-like II"/>
    <property type="match status" value="2"/>
</dbReference>
<evidence type="ECO:0000313" key="2">
    <source>
        <dbReference type="EMBL" id="POA98541.1"/>
    </source>
</evidence>
<protein>
    <submittedName>
        <fullName evidence="2">ABC transporter</fullName>
    </submittedName>
</protein>
<gene>
    <name evidence="2" type="ORF">C2134_11055</name>
</gene>
<dbReference type="SUPFAM" id="SSF53850">
    <property type="entry name" value="Periplasmic binding protein-like II"/>
    <property type="match status" value="1"/>
</dbReference>
<organism evidence="2 3">
    <name type="scientific">Chromobacterium sinusclupearum</name>
    <dbReference type="NCBI Taxonomy" id="2077146"/>
    <lineage>
        <taxon>Bacteria</taxon>
        <taxon>Pseudomonadati</taxon>
        <taxon>Pseudomonadota</taxon>
        <taxon>Betaproteobacteria</taxon>
        <taxon>Neisseriales</taxon>
        <taxon>Chromobacteriaceae</taxon>
        <taxon>Chromobacterium</taxon>
    </lineage>
</organism>
<dbReference type="PANTHER" id="PTHR35936:SF25">
    <property type="entry name" value="ABC TRANSPORTER SUBSTRATE-BINDING PROTEIN"/>
    <property type="match status" value="1"/>
</dbReference>
<evidence type="ECO:0000313" key="3">
    <source>
        <dbReference type="Proteomes" id="UP000236416"/>
    </source>
</evidence>
<dbReference type="Proteomes" id="UP000236416">
    <property type="component" value="Unassembled WGS sequence"/>
</dbReference>
<dbReference type="RefSeq" id="WP_103320007.1">
    <property type="nucleotide sequence ID" value="NZ_PPTF01000051.1"/>
</dbReference>
<keyword evidence="3" id="KW-1185">Reference proteome</keyword>
<proteinExistence type="predicted"/>
<sequence>MIRSLPGLCLILSLAAAGSALADTSHTVTLTTLDWPPYTGSQLAEQGLNSAVIRAAYAAMGYKVRIKVVPWQRAVAEATLNPQVAGYFPEYDSAAGRKSFFFSDPIGRSPLGFAERMNSHYQWQQLAELSRLRVGVVQGYVNTAELDERIATKRQNADEALDDTQNLLKLDRRHIDLAVIDRYVFDYLMQNDPKLKTARGNLRMNPHLLEEKLLYVCFKPSAEGKRLADILNQGLKRINVEAITHRYLMDNKLDGVPPPQPKAAMKKPAG</sequence>
<name>A0A2K4MN82_9NEIS</name>
<dbReference type="EMBL" id="PPTF01000051">
    <property type="protein sequence ID" value="POA98541.1"/>
    <property type="molecule type" value="Genomic_DNA"/>
</dbReference>
<feature type="chain" id="PRO_5014411341" evidence="1">
    <location>
        <begin position="23"/>
        <end position="270"/>
    </location>
</feature>
<dbReference type="AlphaFoldDB" id="A0A2K4MN82"/>
<accession>A0A2K4MN82</accession>
<reference evidence="2 3" key="1">
    <citation type="submission" date="2018-01" db="EMBL/GenBank/DDBJ databases">
        <title>Genomic Sequence of Chromobacterium MWU13-2610 from wild cranberry bogs within the Cape Cod National Seashore.</title>
        <authorList>
            <person name="O'Hara-Hanley K."/>
            <person name="Soby S."/>
            <person name="Harrison A."/>
        </authorList>
    </citation>
    <scope>NUCLEOTIDE SEQUENCE [LARGE SCALE GENOMIC DNA]</scope>
    <source>
        <strain evidence="2 3">MWU13-2610</strain>
    </source>
</reference>
<comment type="caution">
    <text evidence="2">The sequence shown here is derived from an EMBL/GenBank/DDBJ whole genome shotgun (WGS) entry which is preliminary data.</text>
</comment>
<keyword evidence="1" id="KW-0732">Signal</keyword>
<evidence type="ECO:0000256" key="1">
    <source>
        <dbReference type="SAM" id="SignalP"/>
    </source>
</evidence>
<dbReference type="PANTHER" id="PTHR35936">
    <property type="entry name" value="MEMBRANE-BOUND LYTIC MUREIN TRANSGLYCOSYLASE F"/>
    <property type="match status" value="1"/>
</dbReference>